<evidence type="ECO:0000259" key="1">
    <source>
        <dbReference type="Pfam" id="PF03235"/>
    </source>
</evidence>
<dbReference type="AlphaFoldDB" id="A0A840YA53"/>
<dbReference type="PANTHER" id="PTHR35149">
    <property type="entry name" value="SLL5132 PROTEIN"/>
    <property type="match status" value="1"/>
</dbReference>
<dbReference type="InterPro" id="IPR011089">
    <property type="entry name" value="GmrSD_C"/>
</dbReference>
<evidence type="ECO:0000259" key="2">
    <source>
        <dbReference type="Pfam" id="PF07510"/>
    </source>
</evidence>
<sequence>MDVQKSSLLAIFDAKQRLEVPLFQRQYVWNEDQQWLPLWEDIQRKFTEALEGRKDAPLHFLGAMVLDQKQTPTGHVVVRQVIDGQQRLTTLQIFLSAYRDFCRSQGCDALAAECDKFLFNTGMMADPQVDRFKVWPTQADRAQFTDVISAGSRDELERRHPLVRRPYARKPDPRPRMVEAYLFFFNQLAAFFLGEDGELPLAGTFPLSARVDECFQTLRSGLMVVVIDLQKDDDPQVIFETLNARGEPLLPADLLRNYIFLRAGRERLDVEAVYKQHWAAFDDNFWRGLVKQGRLNRPRSDLFMQHFLASQQGQDIPIKHLYVEYRHWVETKKPFASVSAELAALSRQGAAFRRIIQPAKGDAVFGLCSFLETFDIRTAYPFLLALMDLDLDAEAWKQVSDILESYLFRRAVCGLDTKNYNRIFLSLTRNLRREGFSIDGLRSVLLGQTGESGVWPDDATFREAWLQKPLYGPLNSPKLVHLYSRLNQTFMSSKAEALAFSQPPTIEHIMPRDWITNWPLPDGTRGLTFSELSAAPSDDVRAIATRKRHLAIHTLGNLTILSSALNSAQGNSRWEDKKIAMKNHSLLPINQSVVELDAWDEAAILDRAESLFERARHVWGR</sequence>
<evidence type="ECO:0000313" key="3">
    <source>
        <dbReference type="EMBL" id="MBB5690883.1"/>
    </source>
</evidence>
<proteinExistence type="predicted"/>
<name>A0A840YA53_9PROT</name>
<gene>
    <name evidence="3" type="ORF">FHS88_003023</name>
</gene>
<dbReference type="EMBL" id="JACIJE010000008">
    <property type="protein sequence ID" value="MBB5690883.1"/>
    <property type="molecule type" value="Genomic_DNA"/>
</dbReference>
<keyword evidence="4" id="KW-1185">Reference proteome</keyword>
<dbReference type="Pfam" id="PF03235">
    <property type="entry name" value="GmrSD_N"/>
    <property type="match status" value="1"/>
</dbReference>
<reference evidence="3 4" key="1">
    <citation type="submission" date="2020-08" db="EMBL/GenBank/DDBJ databases">
        <title>Genomic Encyclopedia of Type Strains, Phase IV (KMG-IV): sequencing the most valuable type-strain genomes for metagenomic binning, comparative biology and taxonomic classification.</title>
        <authorList>
            <person name="Goeker M."/>
        </authorList>
    </citation>
    <scope>NUCLEOTIDE SEQUENCE [LARGE SCALE GENOMIC DNA]</scope>
    <source>
        <strain evidence="3 4">DSM 25895</strain>
    </source>
</reference>
<accession>A0A840YA53</accession>
<organism evidence="3 4">
    <name type="scientific">Neoroseomonas alkaliterrae</name>
    <dbReference type="NCBI Taxonomy" id="1452450"/>
    <lineage>
        <taxon>Bacteria</taxon>
        <taxon>Pseudomonadati</taxon>
        <taxon>Pseudomonadota</taxon>
        <taxon>Alphaproteobacteria</taxon>
        <taxon>Acetobacterales</taxon>
        <taxon>Acetobacteraceae</taxon>
        <taxon>Neoroseomonas</taxon>
    </lineage>
</organism>
<dbReference type="Proteomes" id="UP000562254">
    <property type="component" value="Unassembled WGS sequence"/>
</dbReference>
<protein>
    <submittedName>
        <fullName evidence="3">Uncharacterized protein with ParB-like and HNH nuclease domain</fullName>
    </submittedName>
</protein>
<dbReference type="InterPro" id="IPR004919">
    <property type="entry name" value="GmrSD_N"/>
</dbReference>
<feature type="domain" description="GmrSD restriction endonucleases N-terminal" evidence="1">
    <location>
        <begin position="11"/>
        <end position="260"/>
    </location>
</feature>
<dbReference type="PANTHER" id="PTHR35149:SF1">
    <property type="entry name" value="DUF5655 DOMAIN-CONTAINING PROTEIN"/>
    <property type="match status" value="1"/>
</dbReference>
<feature type="domain" description="GmrSD restriction endonucleases C-terminal" evidence="2">
    <location>
        <begin position="455"/>
        <end position="613"/>
    </location>
</feature>
<dbReference type="RefSeq" id="WP_184486235.1">
    <property type="nucleotide sequence ID" value="NZ_JAAEDJ010000114.1"/>
</dbReference>
<dbReference type="Pfam" id="PF07510">
    <property type="entry name" value="GmrSD_C"/>
    <property type="match status" value="1"/>
</dbReference>
<evidence type="ECO:0000313" key="4">
    <source>
        <dbReference type="Proteomes" id="UP000562254"/>
    </source>
</evidence>
<comment type="caution">
    <text evidence="3">The sequence shown here is derived from an EMBL/GenBank/DDBJ whole genome shotgun (WGS) entry which is preliminary data.</text>
</comment>